<evidence type="ECO:0000313" key="4">
    <source>
        <dbReference type="Proteomes" id="UP000807716"/>
    </source>
</evidence>
<evidence type="ECO:0000256" key="2">
    <source>
        <dbReference type="SAM" id="MobiDB-lite"/>
    </source>
</evidence>
<dbReference type="EMBL" id="JAAAJB010000260">
    <property type="protein sequence ID" value="KAG0260124.1"/>
    <property type="molecule type" value="Genomic_DNA"/>
</dbReference>
<dbReference type="Proteomes" id="UP000807716">
    <property type="component" value="Unassembled WGS sequence"/>
</dbReference>
<accession>A0A9P6Q3Y1</accession>
<dbReference type="OrthoDB" id="5554911at2759"/>
<keyword evidence="4" id="KW-1185">Reference proteome</keyword>
<feature type="compositionally biased region" description="Polar residues" evidence="2">
    <location>
        <begin position="86"/>
        <end position="101"/>
    </location>
</feature>
<evidence type="ECO:0000313" key="3">
    <source>
        <dbReference type="EMBL" id="KAG0260124.1"/>
    </source>
</evidence>
<proteinExistence type="predicted"/>
<name>A0A9P6Q3Y1_9FUNG</name>
<reference evidence="3" key="1">
    <citation type="journal article" date="2020" name="Fungal Divers.">
        <title>Resolving the Mortierellaceae phylogeny through synthesis of multi-gene phylogenetics and phylogenomics.</title>
        <authorList>
            <person name="Vandepol N."/>
            <person name="Liber J."/>
            <person name="Desiro A."/>
            <person name="Na H."/>
            <person name="Kennedy M."/>
            <person name="Barry K."/>
            <person name="Grigoriev I.V."/>
            <person name="Miller A.N."/>
            <person name="O'Donnell K."/>
            <person name="Stajich J.E."/>
            <person name="Bonito G."/>
        </authorList>
    </citation>
    <scope>NUCLEOTIDE SEQUENCE</scope>
    <source>
        <strain evidence="3">BC1065</strain>
    </source>
</reference>
<feature type="coiled-coil region" evidence="1">
    <location>
        <begin position="1"/>
        <end position="28"/>
    </location>
</feature>
<sequence length="214" mass="24655">MNDNKVLLQSLQQQVDEIAKQIEAIALQRRRTTDPQIQEQAPLRYYTPSDAEAKQFPILRPSDPQAFFKTDISEAELDRQLCQYPKNTTRSYEPPTSNQPVLSKPRQMRKHDNQLRDIQKHLAHLTRPIDFFLHQLFLQKQELEKSKGKGTGKDREKDKADKAELLEASIEFAQRMLEYLAATAGMINRMRMDNVQPALGVSVKGPASRRGRSK</sequence>
<organism evidence="3 4">
    <name type="scientific">Actinomortierella ambigua</name>
    <dbReference type="NCBI Taxonomy" id="1343610"/>
    <lineage>
        <taxon>Eukaryota</taxon>
        <taxon>Fungi</taxon>
        <taxon>Fungi incertae sedis</taxon>
        <taxon>Mucoromycota</taxon>
        <taxon>Mortierellomycotina</taxon>
        <taxon>Mortierellomycetes</taxon>
        <taxon>Mortierellales</taxon>
        <taxon>Mortierellaceae</taxon>
        <taxon>Actinomortierella</taxon>
    </lineage>
</organism>
<gene>
    <name evidence="3" type="ORF">DFQ27_003733</name>
</gene>
<evidence type="ECO:0000256" key="1">
    <source>
        <dbReference type="SAM" id="Coils"/>
    </source>
</evidence>
<keyword evidence="1" id="KW-0175">Coiled coil</keyword>
<comment type="caution">
    <text evidence="3">The sequence shown here is derived from an EMBL/GenBank/DDBJ whole genome shotgun (WGS) entry which is preliminary data.</text>
</comment>
<protein>
    <submittedName>
        <fullName evidence="3">Uncharacterized protein</fullName>
    </submittedName>
</protein>
<dbReference type="AlphaFoldDB" id="A0A9P6Q3Y1"/>
<feature type="region of interest" description="Disordered" evidence="2">
    <location>
        <begin position="86"/>
        <end position="107"/>
    </location>
</feature>